<evidence type="ECO:0000313" key="12">
    <source>
        <dbReference type="Proteomes" id="UP001152799"/>
    </source>
</evidence>
<dbReference type="EMBL" id="OU892285">
    <property type="protein sequence ID" value="CAG9773881.1"/>
    <property type="molecule type" value="Genomic_DNA"/>
</dbReference>
<keyword evidence="5 8" id="KW-0732">Signal</keyword>
<evidence type="ECO:0000256" key="4">
    <source>
        <dbReference type="ARBA" id="ARBA00022723"/>
    </source>
</evidence>
<keyword evidence="7 8" id="KW-0378">Hydrolase</keyword>
<evidence type="ECO:0000256" key="5">
    <source>
        <dbReference type="ARBA" id="ARBA00022729"/>
    </source>
</evidence>
<dbReference type="InterPro" id="IPR006146">
    <property type="entry name" value="5'-Nucleotdase_CS"/>
</dbReference>
<reference evidence="11" key="1">
    <citation type="submission" date="2022-01" db="EMBL/GenBank/DDBJ databases">
        <authorList>
            <person name="King R."/>
        </authorList>
    </citation>
    <scope>NUCLEOTIDE SEQUENCE</scope>
</reference>
<evidence type="ECO:0000259" key="10">
    <source>
        <dbReference type="Pfam" id="PF02872"/>
    </source>
</evidence>
<dbReference type="OrthoDB" id="7722975at2759"/>
<dbReference type="InterPro" id="IPR006179">
    <property type="entry name" value="5_nucleotidase/apyrase"/>
</dbReference>
<dbReference type="SUPFAM" id="SSF56300">
    <property type="entry name" value="Metallo-dependent phosphatases"/>
    <property type="match status" value="1"/>
</dbReference>
<dbReference type="Gene3D" id="3.60.21.10">
    <property type="match status" value="1"/>
</dbReference>
<dbReference type="PROSITE" id="PS00786">
    <property type="entry name" value="5_NUCLEOTIDASE_2"/>
    <property type="match status" value="1"/>
</dbReference>
<organism evidence="11 12">
    <name type="scientific">Ceutorhynchus assimilis</name>
    <name type="common">cabbage seed weevil</name>
    <dbReference type="NCBI Taxonomy" id="467358"/>
    <lineage>
        <taxon>Eukaryota</taxon>
        <taxon>Metazoa</taxon>
        <taxon>Ecdysozoa</taxon>
        <taxon>Arthropoda</taxon>
        <taxon>Hexapoda</taxon>
        <taxon>Insecta</taxon>
        <taxon>Pterygota</taxon>
        <taxon>Neoptera</taxon>
        <taxon>Endopterygota</taxon>
        <taxon>Coleoptera</taxon>
        <taxon>Polyphaga</taxon>
        <taxon>Cucujiformia</taxon>
        <taxon>Curculionidae</taxon>
        <taxon>Ceutorhynchinae</taxon>
        <taxon>Ceutorhynchus</taxon>
    </lineage>
</organism>
<dbReference type="GO" id="GO:0046872">
    <property type="term" value="F:metal ion binding"/>
    <property type="evidence" value="ECO:0007669"/>
    <property type="project" value="UniProtKB-KW"/>
</dbReference>
<dbReference type="Proteomes" id="UP001152799">
    <property type="component" value="Chromosome 9"/>
</dbReference>
<dbReference type="GO" id="GO:0005886">
    <property type="term" value="C:plasma membrane"/>
    <property type="evidence" value="ECO:0007669"/>
    <property type="project" value="TreeGrafter"/>
</dbReference>
<feature type="domain" description="Calcineurin-like phosphoesterase" evidence="9">
    <location>
        <begin position="30"/>
        <end position="248"/>
    </location>
</feature>
<dbReference type="FunFam" id="3.60.21.10:FF:000020">
    <property type="entry name" value="NT5E isoform 4"/>
    <property type="match status" value="1"/>
</dbReference>
<feature type="chain" id="PRO_5040527468" description="5'-nucleotidase" evidence="8">
    <location>
        <begin position="19"/>
        <end position="585"/>
    </location>
</feature>
<evidence type="ECO:0000256" key="8">
    <source>
        <dbReference type="RuleBase" id="RU362119"/>
    </source>
</evidence>
<dbReference type="CDD" id="cd07409">
    <property type="entry name" value="MPP_CD73_N"/>
    <property type="match status" value="1"/>
</dbReference>
<dbReference type="Pfam" id="PF02872">
    <property type="entry name" value="5_nucleotid_C"/>
    <property type="match status" value="1"/>
</dbReference>
<dbReference type="GO" id="GO:0008253">
    <property type="term" value="F:5'-nucleotidase activity"/>
    <property type="evidence" value="ECO:0007669"/>
    <property type="project" value="UniProtKB-EC"/>
</dbReference>
<gene>
    <name evidence="11" type="ORF">CEUTPL_LOCUS14266</name>
</gene>
<comment type="catalytic activity">
    <reaction evidence="1">
        <text>a ribonucleoside 5'-phosphate + H2O = a ribonucleoside + phosphate</text>
        <dbReference type="Rhea" id="RHEA:12484"/>
        <dbReference type="ChEBI" id="CHEBI:15377"/>
        <dbReference type="ChEBI" id="CHEBI:18254"/>
        <dbReference type="ChEBI" id="CHEBI:43474"/>
        <dbReference type="ChEBI" id="CHEBI:58043"/>
        <dbReference type="EC" id="3.1.3.5"/>
    </reaction>
</comment>
<dbReference type="InterPro" id="IPR029052">
    <property type="entry name" value="Metallo-depent_PP-like"/>
</dbReference>
<feature type="signal peptide" evidence="8">
    <location>
        <begin position="1"/>
        <end position="18"/>
    </location>
</feature>
<sequence>MMHEIVIFLVALLGCCSSSPNKRANDFDLVILHNNDMHGRFEETERNTGTCQPDHRNKSCIGGMARTAHVIRAYRERHQKGTGPPVLYLNAGDTFVGTAWFSVFTWNISSTFLNALKPDAVSLGNHEFDLTSSVLSEFVDHLDSPILAANLNFSLEPNLVGKFNASTILHVDGRRIGIIGYLTPETIKISSTGSVVFENEIIAVKREADSLRLLGVNIIIALGHSGYQMDQAIAKEVELVDLVIGGHTNTFLYNGNRPDSEIIEDPYPKVITQKSGKRVPVVQAFAYTKYLGVLNCTFNTNGDLIKFAGQPLLMETSIPQEQDILELLHIYRPAIDNLNKEVIGYSRVYLDGESSNCRFKECNLGNLVTDALVSYAITESTQSWTNVPIGLYNGGGLRNSINPVGDLGKITRGDLMAVLPFGNQVFILTLKGSDLIEALEQMVRSTGETSMGEFPQVSGLKLELDMTKKPYSRIVSVKARCGICEIPKYYLIDPEQNYTLVTSSFLANGGDGITVLKEKPLERREMDGGDLDAVANFITRHSPIYPEIQGRIKFVNGKSSGTKISSTWLLISLSLLMIFVRKYIV</sequence>
<evidence type="ECO:0000259" key="9">
    <source>
        <dbReference type="Pfam" id="PF00149"/>
    </source>
</evidence>
<evidence type="ECO:0000256" key="6">
    <source>
        <dbReference type="ARBA" id="ARBA00022741"/>
    </source>
</evidence>
<keyword evidence="4" id="KW-0479">Metal-binding</keyword>
<keyword evidence="12" id="KW-1185">Reference proteome</keyword>
<dbReference type="AlphaFoldDB" id="A0A9N9N3R2"/>
<evidence type="ECO:0000313" key="11">
    <source>
        <dbReference type="EMBL" id="CAG9773881.1"/>
    </source>
</evidence>
<comment type="similarity">
    <text evidence="2 8">Belongs to the 5'-nucleotidase family.</text>
</comment>
<dbReference type="PANTHER" id="PTHR11575">
    <property type="entry name" value="5'-NUCLEOTIDASE-RELATED"/>
    <property type="match status" value="1"/>
</dbReference>
<dbReference type="PANTHER" id="PTHR11575:SF24">
    <property type="entry name" value="5'-NUCLEOTIDASE"/>
    <property type="match status" value="1"/>
</dbReference>
<feature type="domain" description="5'-Nucleotidase C-terminal" evidence="10">
    <location>
        <begin position="342"/>
        <end position="518"/>
    </location>
</feature>
<protein>
    <recommendedName>
        <fullName evidence="3">5'-nucleotidase</fullName>
        <ecNumber evidence="3">3.1.3.5</ecNumber>
    </recommendedName>
</protein>
<evidence type="ECO:0000256" key="7">
    <source>
        <dbReference type="ARBA" id="ARBA00022801"/>
    </source>
</evidence>
<name>A0A9N9N3R2_9CUCU</name>
<dbReference type="Pfam" id="PF00149">
    <property type="entry name" value="Metallophos"/>
    <property type="match status" value="1"/>
</dbReference>
<accession>A0A9N9N3R2</accession>
<keyword evidence="6 8" id="KW-0547">Nucleotide-binding</keyword>
<dbReference type="InterPro" id="IPR036907">
    <property type="entry name" value="5'-Nucleotdase_C_sf"/>
</dbReference>
<dbReference type="GO" id="GO:0000166">
    <property type="term" value="F:nucleotide binding"/>
    <property type="evidence" value="ECO:0007669"/>
    <property type="project" value="UniProtKB-KW"/>
</dbReference>
<proteinExistence type="inferred from homology"/>
<dbReference type="InterPro" id="IPR004843">
    <property type="entry name" value="Calcineurin-like_PHP"/>
</dbReference>
<evidence type="ECO:0000256" key="1">
    <source>
        <dbReference type="ARBA" id="ARBA00000815"/>
    </source>
</evidence>
<dbReference type="EC" id="3.1.3.5" evidence="3"/>
<dbReference type="PRINTS" id="PR01607">
    <property type="entry name" value="APYRASEFAMLY"/>
</dbReference>
<dbReference type="InterPro" id="IPR008334">
    <property type="entry name" value="5'-Nucleotdase_C"/>
</dbReference>
<evidence type="ECO:0000256" key="3">
    <source>
        <dbReference type="ARBA" id="ARBA00012643"/>
    </source>
</evidence>
<dbReference type="Gene3D" id="3.90.780.10">
    <property type="entry name" value="5'-Nucleotidase, C-terminal domain"/>
    <property type="match status" value="1"/>
</dbReference>
<evidence type="ECO:0000256" key="2">
    <source>
        <dbReference type="ARBA" id="ARBA00006654"/>
    </source>
</evidence>
<dbReference type="GO" id="GO:0006196">
    <property type="term" value="P:AMP catabolic process"/>
    <property type="evidence" value="ECO:0007669"/>
    <property type="project" value="TreeGrafter"/>
</dbReference>
<dbReference type="FunFam" id="3.90.780.10:FF:000001">
    <property type="entry name" value="NT5E isoform 3"/>
    <property type="match status" value="1"/>
</dbReference>
<dbReference type="SUPFAM" id="SSF55816">
    <property type="entry name" value="5'-nucleotidase (syn. UDP-sugar hydrolase), C-terminal domain"/>
    <property type="match status" value="1"/>
</dbReference>